<protein>
    <submittedName>
        <fullName evidence="1">Uncharacterized protein</fullName>
    </submittedName>
</protein>
<feature type="non-terminal residue" evidence="1">
    <location>
        <position position="418"/>
    </location>
</feature>
<reference evidence="1" key="1">
    <citation type="submission" date="2022-07" db="EMBL/GenBank/DDBJ databases">
        <title>Phylogenomic reconstructions and comparative analyses of Kickxellomycotina fungi.</title>
        <authorList>
            <person name="Reynolds N.K."/>
            <person name="Stajich J.E."/>
            <person name="Barry K."/>
            <person name="Grigoriev I.V."/>
            <person name="Crous P."/>
            <person name="Smith M.E."/>
        </authorList>
    </citation>
    <scope>NUCLEOTIDE SEQUENCE</scope>
    <source>
        <strain evidence="1">CBS 102833</strain>
    </source>
</reference>
<organism evidence="1 2">
    <name type="scientific">Coemansia furcata</name>
    <dbReference type="NCBI Taxonomy" id="417177"/>
    <lineage>
        <taxon>Eukaryota</taxon>
        <taxon>Fungi</taxon>
        <taxon>Fungi incertae sedis</taxon>
        <taxon>Zoopagomycota</taxon>
        <taxon>Kickxellomycotina</taxon>
        <taxon>Kickxellomycetes</taxon>
        <taxon>Kickxellales</taxon>
        <taxon>Kickxellaceae</taxon>
        <taxon>Coemansia</taxon>
    </lineage>
</organism>
<keyword evidence="2" id="KW-1185">Reference proteome</keyword>
<sequence>MNLSGLSYMQFLLVDAFVAIYLFLRINETGNWASINPLSVLRANWDKRSGLLVRLVGFYSCVAATALSLAKDAIMSTQEFDDVNLCRESVYLRQPVMPLDSTQLPGIKSGLLLWDLSSGLHLLAMGCLLCNWAYPSQGILGKDGILNSGARKLMLAWGLTGLVIAIAVHFGVHMGDDTAKARSISRLVTSVIFLLSLALLVWIVLRVRRILRQQINRPSVHYVLGMQVLAFTNDSAALLAVVLFVRSLALLIFDISYLTPQQAAVQTLSSSSVFVGIGTLASSLVSACIINVMFPRRLGLLARVCAQISAEKDHDSRLAFFDHSLSNEDVIQRDFNTATSLTIANHEGSRKSRSRAPTTASLAVEKLLPHSASRDAKLDQSFVTHGDDDVANYLEHIPYIDRNARENSYFAMGPWTQP</sequence>
<name>A0ACC1LHA6_9FUNG</name>
<comment type="caution">
    <text evidence="1">The sequence shown here is derived from an EMBL/GenBank/DDBJ whole genome shotgun (WGS) entry which is preliminary data.</text>
</comment>
<dbReference type="EMBL" id="JANBUP010001186">
    <property type="protein sequence ID" value="KAJ2807567.1"/>
    <property type="molecule type" value="Genomic_DNA"/>
</dbReference>
<proteinExistence type="predicted"/>
<dbReference type="Proteomes" id="UP001140096">
    <property type="component" value="Unassembled WGS sequence"/>
</dbReference>
<accession>A0ACC1LHA6</accession>
<evidence type="ECO:0000313" key="1">
    <source>
        <dbReference type="EMBL" id="KAJ2807567.1"/>
    </source>
</evidence>
<evidence type="ECO:0000313" key="2">
    <source>
        <dbReference type="Proteomes" id="UP001140096"/>
    </source>
</evidence>
<gene>
    <name evidence="1" type="ORF">H4S07_003563</name>
</gene>